<feature type="domain" description="C2" evidence="8">
    <location>
        <begin position="386"/>
        <end position="510"/>
    </location>
</feature>
<evidence type="ECO:0000313" key="10">
    <source>
        <dbReference type="EMBL" id="GMM46050.1"/>
    </source>
</evidence>
<feature type="domain" description="C2" evidence="8">
    <location>
        <begin position="535"/>
        <end position="651"/>
    </location>
</feature>
<keyword evidence="11" id="KW-1185">Reference proteome</keyword>
<feature type="region of interest" description="Disordered" evidence="6">
    <location>
        <begin position="837"/>
        <end position="859"/>
    </location>
</feature>
<feature type="domain" description="SMP-LTD" evidence="9">
    <location>
        <begin position="191"/>
        <end position="395"/>
    </location>
</feature>
<name>A0AAV5R440_PICKL</name>
<evidence type="ECO:0000256" key="7">
    <source>
        <dbReference type="SAM" id="Phobius"/>
    </source>
</evidence>
<feature type="domain" description="C2" evidence="8">
    <location>
        <begin position="670"/>
        <end position="785"/>
    </location>
</feature>
<evidence type="ECO:0000256" key="5">
    <source>
        <dbReference type="ARBA" id="ARBA00023136"/>
    </source>
</evidence>
<dbReference type="GO" id="GO:0016020">
    <property type="term" value="C:membrane"/>
    <property type="evidence" value="ECO:0007669"/>
    <property type="project" value="UniProtKB-SubCell"/>
</dbReference>
<sequence length="1199" mass="134815">MSATDTQTLDGKLPPGEIPLARKLSHQSNVSFSKVETNDTDGTSSQQYRLNLSGPVSRSIGKKLRKKLEEKEAKKRTEHAASFRGWKEVTGYDSSYDLSSVDEIMDLLTRATTLDQYLPEFLYGDWYHGIAIIILSSFLSTILGKFKFSLGFVFLITLTAALYYRSSIRKYRLKLRLQTQKEFSVHKIEDDFESMDWLNVLLDKYWAFLEPSISQQITDIVNPMLAELDTIPAFIQELWIHSMTLGTKPPRIDKVRTLDRTGNDVTVMDWTFSMIPNALEDSTQKQMKNKVNQMILIKAKLFGFTIPVYVSDVSFKANAKVRLRMMENFPHIQTINVSLTETPDIDFIAKPAGGETIFGFELFAIPGLYLLVKEMIKKYVGPMLFSPLSFQLNLEQLLNGNGANGALGVLELNIKNARDLHGADTFNNTIDPYFTFGFTDEVLAKTKIVNDTINPDYNETLRIILNSSSEPLAIKLYDENLSDGRKDKFMGAALFDLEDLMSKQQLNNVSIPILRNNHPAGTINFDIKLMKSLQGSKLPDGSFSPPPDYNTGIAKIELIGARNFTENEEEKKSVYAQVYILSEKKLESKIVKNASSAKWNEKFEEVIYDRSKAKIRIILREKGKKVDEIIGSHTLRLVDIIDASYVGNPWFTMSSGVGEVGISCNWNSVKILGVPGAIGYNDPIGVLRVYIEKADGLINLEKIGVIDPYIRILINGIQRARTLTMQSTVNPKYYESLYIPISSVNQRVTIEGMDVERHGQDRTLGSFQLRLNEFIDYDDKGEAIETTSDMKTARLFHKRKGARGTVSYSLSFYPVSKMITPKELEREKEETEIMVKKIEEEENKDKDVKTEEDDENKKNDIHDAMAIKTQNVLHLENIPKYNSGVVIITFLGSNFTSTGYFQVFFDKRGHSAYETKVSPKVDLKATFDFLVKELQKYSIVTFRVAEKPNQNLLKTTGNEVTVSTHSFLENSYDKVTSMKVGENTIKLSSRFLPAQISKLPPADSIGNSGTLYLEIKRGFELLSKDSNGKSDPFVKLYLNGDEFYHTKTIKKTLEPEWNESTSINIDSRVQSILRVKCSDWDFGVEQDDKIGDYKFALKAIDPFVDKTIDYEIKLVSDDRAYAGTIVIGMRFEPEYHTIISAEKALPNASNLAVDGAGKLISTGASGTGKVLGVAGKIGGKALHGAGSIGGIFKKKHDKA</sequence>
<dbReference type="InterPro" id="IPR000008">
    <property type="entry name" value="C2_dom"/>
</dbReference>
<evidence type="ECO:0000256" key="6">
    <source>
        <dbReference type="SAM" id="MobiDB-lite"/>
    </source>
</evidence>
<evidence type="ECO:0000259" key="8">
    <source>
        <dbReference type="PROSITE" id="PS50004"/>
    </source>
</evidence>
<accession>A0AAV5R440</accession>
<dbReference type="PIRSF" id="PIRSF037232">
    <property type="entry name" value="Tricalbin"/>
    <property type="match status" value="1"/>
</dbReference>
<keyword evidence="3" id="KW-0445">Lipid transport</keyword>
<dbReference type="InterPro" id="IPR037761">
    <property type="entry name" value="C2A_Tricalbin"/>
</dbReference>
<comment type="subcellular location">
    <subcellularLocation>
        <location evidence="1">Membrane</location>
    </subcellularLocation>
</comment>
<feature type="transmembrane region" description="Helical" evidence="7">
    <location>
        <begin position="149"/>
        <end position="166"/>
    </location>
</feature>
<keyword evidence="7" id="KW-0812">Transmembrane</keyword>
<dbReference type="Proteomes" id="UP001378960">
    <property type="component" value="Unassembled WGS sequence"/>
</dbReference>
<feature type="region of interest" description="Disordered" evidence="6">
    <location>
        <begin position="29"/>
        <end position="48"/>
    </location>
</feature>
<keyword evidence="4" id="KW-0446">Lipid-binding</keyword>
<protein>
    <submittedName>
        <fullName evidence="10">Tricalbin</fullName>
    </submittedName>
</protein>
<feature type="transmembrane region" description="Helical" evidence="7">
    <location>
        <begin position="126"/>
        <end position="143"/>
    </location>
</feature>
<dbReference type="PANTHER" id="PTHR46980">
    <property type="entry name" value="TRICALBIN-1-RELATED"/>
    <property type="match status" value="1"/>
</dbReference>
<dbReference type="InterPro" id="IPR056910">
    <property type="entry name" value="TCB1-3_C2"/>
</dbReference>
<feature type="domain" description="C2" evidence="8">
    <location>
        <begin position="992"/>
        <end position="1112"/>
    </location>
</feature>
<evidence type="ECO:0000256" key="1">
    <source>
        <dbReference type="ARBA" id="ARBA00004370"/>
    </source>
</evidence>
<dbReference type="PROSITE" id="PS51847">
    <property type="entry name" value="SMP"/>
    <property type="match status" value="1"/>
</dbReference>
<reference evidence="10 11" key="1">
    <citation type="journal article" date="2023" name="Elife">
        <title>Identification of key yeast species and microbe-microbe interactions impacting larval growth of Drosophila in the wild.</title>
        <authorList>
            <person name="Mure A."/>
            <person name="Sugiura Y."/>
            <person name="Maeda R."/>
            <person name="Honda K."/>
            <person name="Sakurai N."/>
            <person name="Takahashi Y."/>
            <person name="Watada M."/>
            <person name="Katoh T."/>
            <person name="Gotoh A."/>
            <person name="Gotoh Y."/>
            <person name="Taniguchi I."/>
            <person name="Nakamura K."/>
            <person name="Hayashi T."/>
            <person name="Katayama T."/>
            <person name="Uemura T."/>
            <person name="Hattori Y."/>
        </authorList>
    </citation>
    <scope>NUCLEOTIDE SEQUENCE [LARGE SCALE GENOMIC DNA]</scope>
    <source>
        <strain evidence="10 11">PK-24</strain>
    </source>
</reference>
<dbReference type="GO" id="GO:0071944">
    <property type="term" value="C:cell periphery"/>
    <property type="evidence" value="ECO:0007669"/>
    <property type="project" value="UniProtKB-ARBA"/>
</dbReference>
<evidence type="ECO:0000313" key="11">
    <source>
        <dbReference type="Proteomes" id="UP001378960"/>
    </source>
</evidence>
<dbReference type="Gene3D" id="2.60.40.150">
    <property type="entry name" value="C2 domain"/>
    <property type="match status" value="4"/>
</dbReference>
<dbReference type="InterPro" id="IPR031468">
    <property type="entry name" value="SMP_LBD"/>
</dbReference>
<feature type="region of interest" description="Disordered" evidence="6">
    <location>
        <begin position="1"/>
        <end position="24"/>
    </location>
</feature>
<dbReference type="PROSITE" id="PS50004">
    <property type="entry name" value="C2"/>
    <property type="match status" value="4"/>
</dbReference>
<dbReference type="InterPro" id="IPR052455">
    <property type="entry name" value="Tricalbin_domain"/>
</dbReference>
<dbReference type="Pfam" id="PF00168">
    <property type="entry name" value="C2"/>
    <property type="match status" value="4"/>
</dbReference>
<keyword evidence="5 7" id="KW-0472">Membrane</keyword>
<proteinExistence type="predicted"/>
<keyword evidence="7" id="KW-1133">Transmembrane helix</keyword>
<organism evidence="10 11">
    <name type="scientific">Pichia kluyveri</name>
    <name type="common">Yeast</name>
    <dbReference type="NCBI Taxonomy" id="36015"/>
    <lineage>
        <taxon>Eukaryota</taxon>
        <taxon>Fungi</taxon>
        <taxon>Dikarya</taxon>
        <taxon>Ascomycota</taxon>
        <taxon>Saccharomycotina</taxon>
        <taxon>Pichiomycetes</taxon>
        <taxon>Pichiales</taxon>
        <taxon>Pichiaceae</taxon>
        <taxon>Pichia</taxon>
    </lineage>
</organism>
<gene>
    <name evidence="10" type="ORF">DAPK24_026250</name>
</gene>
<dbReference type="InterPro" id="IPR035892">
    <property type="entry name" value="C2_domain_sf"/>
</dbReference>
<dbReference type="PANTHER" id="PTHR46980:SF2">
    <property type="entry name" value="TRICALBIN-1-RELATED"/>
    <property type="match status" value="1"/>
</dbReference>
<dbReference type="InterPro" id="IPR017147">
    <property type="entry name" value="Tricalbin"/>
</dbReference>
<dbReference type="EMBL" id="BTGB01000003">
    <property type="protein sequence ID" value="GMM46050.1"/>
    <property type="molecule type" value="Genomic_DNA"/>
</dbReference>
<dbReference type="GO" id="GO:0008289">
    <property type="term" value="F:lipid binding"/>
    <property type="evidence" value="ECO:0007669"/>
    <property type="project" value="UniProtKB-KW"/>
</dbReference>
<evidence type="ECO:0000256" key="4">
    <source>
        <dbReference type="ARBA" id="ARBA00023121"/>
    </source>
</evidence>
<dbReference type="Pfam" id="PF24920">
    <property type="entry name" value="C2_TCB1"/>
    <property type="match status" value="1"/>
</dbReference>
<dbReference type="CDD" id="cd04044">
    <property type="entry name" value="C2A_Tricalbin-like"/>
    <property type="match status" value="1"/>
</dbReference>
<dbReference type="SUPFAM" id="SSF49562">
    <property type="entry name" value="C2 domain (Calcium/lipid-binding domain, CaLB)"/>
    <property type="match status" value="4"/>
</dbReference>
<dbReference type="SMART" id="SM00239">
    <property type="entry name" value="C2"/>
    <property type="match status" value="4"/>
</dbReference>
<dbReference type="AlphaFoldDB" id="A0AAV5R440"/>
<dbReference type="Pfam" id="PF25669">
    <property type="entry name" value="SMP_MUG190-like"/>
    <property type="match status" value="2"/>
</dbReference>
<dbReference type="GO" id="GO:0061817">
    <property type="term" value="P:endoplasmic reticulum-plasma membrane tethering"/>
    <property type="evidence" value="ECO:0007669"/>
    <property type="project" value="InterPro"/>
</dbReference>
<comment type="caution">
    <text evidence="10">The sequence shown here is derived from an EMBL/GenBank/DDBJ whole genome shotgun (WGS) entry which is preliminary data.</text>
</comment>
<dbReference type="CDD" id="cd21678">
    <property type="entry name" value="SMP_TCB"/>
    <property type="match status" value="1"/>
</dbReference>
<evidence type="ECO:0000256" key="2">
    <source>
        <dbReference type="ARBA" id="ARBA00022448"/>
    </source>
</evidence>
<dbReference type="GO" id="GO:0006869">
    <property type="term" value="P:lipid transport"/>
    <property type="evidence" value="ECO:0007669"/>
    <property type="project" value="UniProtKB-KW"/>
</dbReference>
<evidence type="ECO:0000259" key="9">
    <source>
        <dbReference type="PROSITE" id="PS51847"/>
    </source>
</evidence>
<keyword evidence="2" id="KW-0813">Transport</keyword>
<evidence type="ECO:0000256" key="3">
    <source>
        <dbReference type="ARBA" id="ARBA00023055"/>
    </source>
</evidence>